<evidence type="ECO:0000313" key="6">
    <source>
        <dbReference type="EMBL" id="AOG60434.1"/>
    </source>
</evidence>
<dbReference type="InterPro" id="IPR027417">
    <property type="entry name" value="P-loop_NTPase"/>
</dbReference>
<dbReference type="AlphaFoldDB" id="A0A1B3SKH5"/>
<dbReference type="RefSeq" id="WP_069116368.1">
    <property type="nucleotide sequence ID" value="NZ_CP017015.1"/>
</dbReference>
<dbReference type="Proteomes" id="UP000094378">
    <property type="component" value="Chromosome"/>
</dbReference>
<keyword evidence="4 6" id="KW-0067">ATP-binding</keyword>
<evidence type="ECO:0000259" key="5">
    <source>
        <dbReference type="PROSITE" id="PS50893"/>
    </source>
</evidence>
<gene>
    <name evidence="6" type="ORF">SHELI_v1c04830</name>
</gene>
<evidence type="ECO:0000256" key="4">
    <source>
        <dbReference type="ARBA" id="ARBA00022840"/>
    </source>
</evidence>
<name>A0A1B3SKH5_9MOLU</name>
<keyword evidence="3" id="KW-0547">Nucleotide-binding</keyword>
<dbReference type="Gene3D" id="3.40.50.300">
    <property type="entry name" value="P-loop containing nucleotide triphosphate hydrolases"/>
    <property type="match status" value="1"/>
</dbReference>
<evidence type="ECO:0000256" key="1">
    <source>
        <dbReference type="ARBA" id="ARBA00005417"/>
    </source>
</evidence>
<dbReference type="PANTHER" id="PTHR42711:SF5">
    <property type="entry name" value="ABC TRANSPORTER ATP-BINDING PROTEIN NATA"/>
    <property type="match status" value="1"/>
</dbReference>
<keyword evidence="2" id="KW-0813">Transport</keyword>
<proteinExistence type="inferred from homology"/>
<organism evidence="6 7">
    <name type="scientific">Spiroplasma helicoides</name>
    <dbReference type="NCBI Taxonomy" id="216938"/>
    <lineage>
        <taxon>Bacteria</taxon>
        <taxon>Bacillati</taxon>
        <taxon>Mycoplasmatota</taxon>
        <taxon>Mollicutes</taxon>
        <taxon>Entomoplasmatales</taxon>
        <taxon>Spiroplasmataceae</taxon>
        <taxon>Spiroplasma</taxon>
    </lineage>
</organism>
<dbReference type="EMBL" id="CP017015">
    <property type="protein sequence ID" value="AOG60434.1"/>
    <property type="molecule type" value="Genomic_DNA"/>
</dbReference>
<comment type="similarity">
    <text evidence="1">Belongs to the ABC transporter superfamily.</text>
</comment>
<dbReference type="CDD" id="cd03230">
    <property type="entry name" value="ABC_DR_subfamily_A"/>
    <property type="match status" value="1"/>
</dbReference>
<dbReference type="OrthoDB" id="389713at2"/>
<feature type="domain" description="ABC transporter" evidence="5">
    <location>
        <begin position="2"/>
        <end position="219"/>
    </location>
</feature>
<dbReference type="InterPro" id="IPR050763">
    <property type="entry name" value="ABC_transporter_ATP-binding"/>
</dbReference>
<dbReference type="InterPro" id="IPR003593">
    <property type="entry name" value="AAA+_ATPase"/>
</dbReference>
<dbReference type="SUPFAM" id="SSF52540">
    <property type="entry name" value="P-loop containing nucleoside triphosphate hydrolases"/>
    <property type="match status" value="1"/>
</dbReference>
<protein>
    <submittedName>
        <fullName evidence="6">ABC transporter ATP-binding protein</fullName>
    </submittedName>
</protein>
<evidence type="ECO:0000313" key="7">
    <source>
        <dbReference type="Proteomes" id="UP000094378"/>
    </source>
</evidence>
<dbReference type="GO" id="GO:0016887">
    <property type="term" value="F:ATP hydrolysis activity"/>
    <property type="evidence" value="ECO:0007669"/>
    <property type="project" value="InterPro"/>
</dbReference>
<sequence length="223" mass="25847">MIKIENLSKMFDDISGVKNITYNFEKGFYGLLGKNGSGKSTLLKLISGITFYNDGKIIINDLNNKENNFNLERIALVSGDKDLPETIKVFEVFKLARFINKDRKDDFDKISDLLDIDIHSKKYIKELSTGMYQKIKLCLAFGYQRDIYLLDEITLGLDPISCEDIISFIKNNLQDKLIIFSSHKLEEIRDLCNEVIVLNNNRIEKVFKVKDSQVFEKYAELYK</sequence>
<evidence type="ECO:0000256" key="2">
    <source>
        <dbReference type="ARBA" id="ARBA00022448"/>
    </source>
</evidence>
<dbReference type="STRING" id="216938.SHELI_v1c04830"/>
<dbReference type="SMART" id="SM00382">
    <property type="entry name" value="AAA"/>
    <property type="match status" value="1"/>
</dbReference>
<keyword evidence="7" id="KW-1185">Reference proteome</keyword>
<dbReference type="KEGG" id="shj:SHELI_v1c04830"/>
<dbReference type="GO" id="GO:0005524">
    <property type="term" value="F:ATP binding"/>
    <property type="evidence" value="ECO:0007669"/>
    <property type="project" value="UniProtKB-KW"/>
</dbReference>
<dbReference type="Pfam" id="PF00005">
    <property type="entry name" value="ABC_tran"/>
    <property type="match status" value="1"/>
</dbReference>
<accession>A0A1B3SKH5</accession>
<dbReference type="InterPro" id="IPR003439">
    <property type="entry name" value="ABC_transporter-like_ATP-bd"/>
</dbReference>
<dbReference type="PANTHER" id="PTHR42711">
    <property type="entry name" value="ABC TRANSPORTER ATP-BINDING PROTEIN"/>
    <property type="match status" value="1"/>
</dbReference>
<reference evidence="6 7" key="1">
    <citation type="submission" date="2016-08" db="EMBL/GenBank/DDBJ databases">
        <title>Complete genome sequence of Spiroplasma helicoides TABS-2 (DSM 22551).</title>
        <authorList>
            <person name="Shen W.-Y."/>
            <person name="Lo W.-S."/>
            <person name="Lai Y.-C."/>
            <person name="Kuo C.-H."/>
        </authorList>
    </citation>
    <scope>NUCLEOTIDE SEQUENCE [LARGE SCALE GENOMIC DNA]</scope>
    <source>
        <strain evidence="6 7">TABS-2</strain>
    </source>
</reference>
<evidence type="ECO:0000256" key="3">
    <source>
        <dbReference type="ARBA" id="ARBA00022741"/>
    </source>
</evidence>
<dbReference type="PROSITE" id="PS50893">
    <property type="entry name" value="ABC_TRANSPORTER_2"/>
    <property type="match status" value="1"/>
</dbReference>